<dbReference type="EMBL" id="JAHHIF010000012">
    <property type="protein sequence ID" value="MBW4545018.1"/>
    <property type="molecule type" value="Genomic_DNA"/>
</dbReference>
<comment type="caution">
    <text evidence="1">The sequence shown here is derived from an EMBL/GenBank/DDBJ whole genome shotgun (WGS) entry which is preliminary data.</text>
</comment>
<reference evidence="1" key="2">
    <citation type="journal article" date="2022" name="Microbiol. Resour. Announc.">
        <title>Metagenome Sequencing to Explore Phylogenomics of Terrestrial Cyanobacteria.</title>
        <authorList>
            <person name="Ward R.D."/>
            <person name="Stajich J.E."/>
            <person name="Johansen J.R."/>
            <person name="Huntemann M."/>
            <person name="Clum A."/>
            <person name="Foster B."/>
            <person name="Foster B."/>
            <person name="Roux S."/>
            <person name="Palaniappan K."/>
            <person name="Varghese N."/>
            <person name="Mukherjee S."/>
            <person name="Reddy T.B.K."/>
            <person name="Daum C."/>
            <person name="Copeland A."/>
            <person name="Chen I.A."/>
            <person name="Ivanova N.N."/>
            <person name="Kyrpides N.C."/>
            <person name="Shapiro N."/>
            <person name="Eloe-Fadrosh E.A."/>
            <person name="Pietrasiak N."/>
        </authorList>
    </citation>
    <scope>NUCLEOTIDE SEQUENCE</scope>
    <source>
        <strain evidence="1">CPER-KK1</strain>
    </source>
</reference>
<organism evidence="1 2">
    <name type="scientific">Symplocastrum torsivum CPER-KK1</name>
    <dbReference type="NCBI Taxonomy" id="450513"/>
    <lineage>
        <taxon>Bacteria</taxon>
        <taxon>Bacillati</taxon>
        <taxon>Cyanobacteriota</taxon>
        <taxon>Cyanophyceae</taxon>
        <taxon>Oscillatoriophycideae</taxon>
        <taxon>Oscillatoriales</taxon>
        <taxon>Microcoleaceae</taxon>
        <taxon>Symplocastrum</taxon>
    </lineage>
</organism>
<name>A0A951PLP3_9CYAN</name>
<gene>
    <name evidence="1" type="ORF">KME25_11310</name>
</gene>
<evidence type="ECO:0000313" key="1">
    <source>
        <dbReference type="EMBL" id="MBW4545018.1"/>
    </source>
</evidence>
<sequence>MLELGVQLDPLDSPHPVPWNWVLATQAEVGTSENFGPRYYRSQSLISPDGQYAAYSRIQMYAQPELYRSRVTSVMFLENLETGDLRTITASSPLADNPLVSNQEADMPGTIAILIPVSWSQESDRILARQFEGMFSTSDASDYAVIWDRRQNRTSTIAPEQIQYSNAVLLGWSQTNPDQVLFRAGELGDEHPPVWAVDFMGQTALAYEDEPMVYGQVVNQVWAGPQARW</sequence>
<accession>A0A951PLP3</accession>
<evidence type="ECO:0000313" key="2">
    <source>
        <dbReference type="Proteomes" id="UP000753908"/>
    </source>
</evidence>
<protein>
    <submittedName>
        <fullName evidence="1">Uncharacterized protein</fullName>
    </submittedName>
</protein>
<dbReference type="Proteomes" id="UP000753908">
    <property type="component" value="Unassembled WGS sequence"/>
</dbReference>
<proteinExistence type="predicted"/>
<reference evidence="1" key="1">
    <citation type="submission" date="2021-05" db="EMBL/GenBank/DDBJ databases">
        <authorList>
            <person name="Pietrasiak N."/>
            <person name="Ward R."/>
            <person name="Stajich J.E."/>
            <person name="Kurbessoian T."/>
        </authorList>
    </citation>
    <scope>NUCLEOTIDE SEQUENCE</scope>
    <source>
        <strain evidence="1">CPER-KK1</strain>
    </source>
</reference>
<dbReference type="AlphaFoldDB" id="A0A951PLP3"/>